<keyword evidence="1" id="KW-0175">Coiled coil</keyword>
<feature type="coiled-coil region" evidence="1">
    <location>
        <begin position="285"/>
        <end position="319"/>
    </location>
</feature>
<gene>
    <name evidence="3" type="ORF">C2S_554</name>
</gene>
<proteinExistence type="predicted"/>
<evidence type="ECO:0008006" key="5">
    <source>
        <dbReference type="Google" id="ProtNLM"/>
    </source>
</evidence>
<organism evidence="3 4">
    <name type="scientific">Fusarium fujikuroi</name>
    <name type="common">Bakanae and foot rot disease fungus</name>
    <name type="synonym">Gibberella fujikuroi</name>
    <dbReference type="NCBI Taxonomy" id="5127"/>
    <lineage>
        <taxon>Eukaryota</taxon>
        <taxon>Fungi</taxon>
        <taxon>Dikarya</taxon>
        <taxon>Ascomycota</taxon>
        <taxon>Pezizomycotina</taxon>
        <taxon>Sordariomycetes</taxon>
        <taxon>Hypocreomycetidae</taxon>
        <taxon>Hypocreales</taxon>
        <taxon>Nectriaceae</taxon>
        <taxon>Fusarium</taxon>
        <taxon>Fusarium fujikuroi species complex</taxon>
    </lineage>
</organism>
<reference evidence="3" key="1">
    <citation type="submission" date="2019-05" db="EMBL/GenBank/DDBJ databases">
        <authorList>
            <person name="Piombo E."/>
        </authorList>
    </citation>
    <scope>NUCLEOTIDE SEQUENCE</scope>
    <source>
        <strain evidence="3">C2S</strain>
    </source>
</reference>
<dbReference type="EMBL" id="CABFJX010000112">
    <property type="protein sequence ID" value="VTT63601.1"/>
    <property type="molecule type" value="Genomic_DNA"/>
</dbReference>
<accession>A0A2H3RYS4</accession>
<comment type="caution">
    <text evidence="3">The sequence shown here is derived from an EMBL/GenBank/DDBJ whole genome shotgun (WGS) entry which is preliminary data.</text>
</comment>
<evidence type="ECO:0000256" key="2">
    <source>
        <dbReference type="SAM" id="MobiDB-lite"/>
    </source>
</evidence>
<evidence type="ECO:0000313" key="4">
    <source>
        <dbReference type="Proteomes" id="UP000760494"/>
    </source>
</evidence>
<dbReference type="AlphaFoldDB" id="A0A2H3RYS4"/>
<sequence>MTPVICKQPDERVIYQATKHVFVGKYAKLRDRGCVRMSINNNLRKGSLVQEVVTQHGFDAVAQTVLKLLSDKVYESDMVVRQRFPDLYEPASVQTAARKQGEAEATRAEHVAVEVVEQTNLVNGQDMRHTEEDITTVNDSRDGSACDIAGISLSFPVYLPFPTEHLLMEKLQKVLEAACYEYGVRELSSILQERHWDCPEAVELSQWAELLGNKGNLKLQDSDRSLKELLHSIAQIRHTAVHRLRTSSVGLQRFLADAEDLTRALGDNLYIQAIAKLNLETQSTLTELAQNKQSIQLRLEEAQEEIAKQRAELDQKEQDNLRRMEREDMRYCAQAGERLGKALHLVGKFAVVPESEDPAMGGMDSDNACPASDNDSNLDHAEHFEDCSES</sequence>
<dbReference type="Proteomes" id="UP000760494">
    <property type="component" value="Unassembled WGS sequence"/>
</dbReference>
<evidence type="ECO:0000313" key="3">
    <source>
        <dbReference type="EMBL" id="VTT63601.1"/>
    </source>
</evidence>
<protein>
    <recommendedName>
        <fullName evidence="5">Ubiquinol-cytochrome-c reductase cytochrome c1</fullName>
    </recommendedName>
</protein>
<feature type="compositionally biased region" description="Basic and acidic residues" evidence="2">
    <location>
        <begin position="377"/>
        <end position="390"/>
    </location>
</feature>
<name>A0A2H3RYS4_FUSFU</name>
<feature type="region of interest" description="Disordered" evidence="2">
    <location>
        <begin position="355"/>
        <end position="390"/>
    </location>
</feature>
<evidence type="ECO:0000256" key="1">
    <source>
        <dbReference type="SAM" id="Coils"/>
    </source>
</evidence>